<evidence type="ECO:0000256" key="13">
    <source>
        <dbReference type="ARBA" id="ARBA00048841"/>
    </source>
</evidence>
<dbReference type="GO" id="GO:0009086">
    <property type="term" value="P:methionine biosynthetic process"/>
    <property type="evidence" value="ECO:0007669"/>
    <property type="project" value="UniProtKB-KW"/>
</dbReference>
<dbReference type="PANTHER" id="PTHR43331:SF1">
    <property type="entry name" value="HOMOSERINE DEHYDROGENASE"/>
    <property type="match status" value="1"/>
</dbReference>
<comment type="pathway">
    <text evidence="2 15">Amino-acid biosynthesis; L-threonine biosynthesis; L-threonine from L-aspartate: step 3/5.</text>
</comment>
<evidence type="ECO:0000256" key="4">
    <source>
        <dbReference type="ARBA" id="ARBA00006753"/>
    </source>
</evidence>
<dbReference type="GO" id="GO:0050661">
    <property type="term" value="F:NADP binding"/>
    <property type="evidence" value="ECO:0007669"/>
    <property type="project" value="InterPro"/>
</dbReference>
<dbReference type="PANTHER" id="PTHR43331">
    <property type="entry name" value="HOMOSERINE DEHYDROGENASE"/>
    <property type="match status" value="1"/>
</dbReference>
<keyword evidence="11 15" id="KW-0486">Methionine biosynthesis</keyword>
<evidence type="ECO:0000256" key="10">
    <source>
        <dbReference type="ARBA" id="ARBA00023053"/>
    </source>
</evidence>
<dbReference type="EC" id="1.1.1.3" evidence="5 15"/>
<evidence type="ECO:0000256" key="9">
    <source>
        <dbReference type="ARBA" id="ARBA00023002"/>
    </source>
</evidence>
<protein>
    <recommendedName>
        <fullName evidence="6 15">Homoserine dehydrogenase</fullName>
        <ecNumber evidence="5 15">1.1.1.3</ecNumber>
    </recommendedName>
</protein>
<evidence type="ECO:0000259" key="17">
    <source>
        <dbReference type="Pfam" id="PF00742"/>
    </source>
</evidence>
<evidence type="ECO:0000256" key="6">
    <source>
        <dbReference type="ARBA" id="ARBA00013376"/>
    </source>
</evidence>
<feature type="domain" description="Aspartate/homoserine dehydrogenase NAD-binding" evidence="18">
    <location>
        <begin position="7"/>
        <end position="114"/>
    </location>
</feature>
<dbReference type="AlphaFoldDB" id="A0AA43UB37"/>
<dbReference type="Pfam" id="PF03447">
    <property type="entry name" value="NAD_binding_3"/>
    <property type="match status" value="1"/>
</dbReference>
<sequence>MNIAVMGCGTVGGGVVEIIDNRMGENSGLRVTRILDKIFREGDNRFTSEISDITNDDTIDVVVESMGGIEPAHSFILAALNAGKHIVTSNKAVVSQYMKEFVDAANNNNVGLFLEATAGGGVPWIHNLMRVKRIDNITAFSGIINGTSNFIIDKMEREGSDFNETLKLAQEKGYAEANPSADIDGDDVKAKSMISASIAFNTLCSDEIPTSGIRNLTIEDIEAFKEMGMRVRMITRGKVEGNKYYVTVEPQVCADNTLEANTPGYFNTVSLTGETIGELKFFGAGAGALPTANAIVQDILDCKDGKRPVYDFSRTLEFDETIMDSSYLFRTKAERALPKGAIMIRPGYFEIAGKYPAEAHKIAEGLLVEDPTTFMASLQKTI</sequence>
<dbReference type="GO" id="GO:0004412">
    <property type="term" value="F:homoserine dehydrogenase activity"/>
    <property type="evidence" value="ECO:0007669"/>
    <property type="project" value="UniProtKB-EC"/>
</dbReference>
<reference evidence="19" key="1">
    <citation type="submission" date="2023-07" db="EMBL/GenBank/DDBJ databases">
        <title>Between Cages and Wild: Unraveling the Impact of Captivity on Animal Microbiomes and Antimicrobial Resistance.</title>
        <authorList>
            <person name="Schmartz G.P."/>
            <person name="Rehner J."/>
            <person name="Schuff M.J."/>
            <person name="Becker S.L."/>
            <person name="Kravczyk M."/>
            <person name="Gurevich A."/>
            <person name="Francke R."/>
            <person name="Mueller R."/>
            <person name="Keller V."/>
            <person name="Keller A."/>
        </authorList>
    </citation>
    <scope>NUCLEOTIDE SEQUENCE</scope>
    <source>
        <strain evidence="19">S12M_St_49</strain>
    </source>
</reference>
<dbReference type="InterPro" id="IPR001342">
    <property type="entry name" value="HDH_cat"/>
</dbReference>
<dbReference type="NCBIfam" id="NF004976">
    <property type="entry name" value="PRK06349.1"/>
    <property type="match status" value="1"/>
</dbReference>
<proteinExistence type="inferred from homology"/>
<evidence type="ECO:0000256" key="11">
    <source>
        <dbReference type="ARBA" id="ARBA00023167"/>
    </source>
</evidence>
<comment type="similarity">
    <text evidence="4 16">Belongs to the homoserine dehydrogenase family.</text>
</comment>
<dbReference type="InterPro" id="IPR005106">
    <property type="entry name" value="Asp/hSer_DH_NAD-bd"/>
</dbReference>
<keyword evidence="7 15" id="KW-0028">Amino-acid biosynthesis</keyword>
<name>A0AA43UB37_9ACTN</name>
<evidence type="ECO:0000256" key="8">
    <source>
        <dbReference type="ARBA" id="ARBA00022697"/>
    </source>
</evidence>
<evidence type="ECO:0000313" key="20">
    <source>
        <dbReference type="Proteomes" id="UP001168575"/>
    </source>
</evidence>
<dbReference type="Pfam" id="PF00742">
    <property type="entry name" value="Homoserine_dh"/>
    <property type="match status" value="1"/>
</dbReference>
<dbReference type="Proteomes" id="UP001168575">
    <property type="component" value="Unassembled WGS sequence"/>
</dbReference>
<evidence type="ECO:0000313" key="19">
    <source>
        <dbReference type="EMBL" id="MDO4841529.1"/>
    </source>
</evidence>
<evidence type="ECO:0000259" key="18">
    <source>
        <dbReference type="Pfam" id="PF03447"/>
    </source>
</evidence>
<keyword evidence="10" id="KW-0915">Sodium</keyword>
<comment type="pathway">
    <text evidence="3 15">Amino-acid biosynthesis; L-methionine biosynthesis via de novo pathway; L-homoserine from L-aspartate: step 3/3.</text>
</comment>
<evidence type="ECO:0000256" key="16">
    <source>
        <dbReference type="RuleBase" id="RU004171"/>
    </source>
</evidence>
<evidence type="ECO:0000256" key="3">
    <source>
        <dbReference type="ARBA" id="ARBA00005062"/>
    </source>
</evidence>
<dbReference type="PROSITE" id="PS01042">
    <property type="entry name" value="HOMOSER_DHGENASE"/>
    <property type="match status" value="1"/>
</dbReference>
<dbReference type="EMBL" id="JAUMVS010000024">
    <property type="protein sequence ID" value="MDO4841529.1"/>
    <property type="molecule type" value="Genomic_DNA"/>
</dbReference>
<keyword evidence="9 15" id="KW-0560">Oxidoreductase</keyword>
<dbReference type="InterPro" id="IPR036291">
    <property type="entry name" value="NAD(P)-bd_dom_sf"/>
</dbReference>
<feature type="domain" description="Homoserine dehydrogenase catalytic" evidence="17">
    <location>
        <begin position="123"/>
        <end position="300"/>
    </location>
</feature>
<dbReference type="SUPFAM" id="SSF51735">
    <property type="entry name" value="NAD(P)-binding Rossmann-fold domains"/>
    <property type="match status" value="1"/>
</dbReference>
<comment type="function">
    <text evidence="12">Catalyzes the conversion of L-aspartate-beta-semialdehyde (L-Asa) to L-homoserine (L-Hse), the third step in the biosynthesis of threonine and methionine from aspartate.</text>
</comment>
<evidence type="ECO:0000256" key="2">
    <source>
        <dbReference type="ARBA" id="ARBA00005056"/>
    </source>
</evidence>
<evidence type="ECO:0000256" key="5">
    <source>
        <dbReference type="ARBA" id="ARBA00013213"/>
    </source>
</evidence>
<evidence type="ECO:0000256" key="15">
    <source>
        <dbReference type="RuleBase" id="RU000579"/>
    </source>
</evidence>
<dbReference type="Gene3D" id="3.30.360.10">
    <property type="entry name" value="Dihydrodipicolinate Reductase, domain 2"/>
    <property type="match status" value="1"/>
</dbReference>
<evidence type="ECO:0000256" key="14">
    <source>
        <dbReference type="ARBA" id="ARBA00049031"/>
    </source>
</evidence>
<comment type="catalytic activity">
    <reaction evidence="14">
        <text>L-homoserine + NAD(+) = L-aspartate 4-semialdehyde + NADH + H(+)</text>
        <dbReference type="Rhea" id="RHEA:15757"/>
        <dbReference type="ChEBI" id="CHEBI:15378"/>
        <dbReference type="ChEBI" id="CHEBI:57476"/>
        <dbReference type="ChEBI" id="CHEBI:57540"/>
        <dbReference type="ChEBI" id="CHEBI:57945"/>
        <dbReference type="ChEBI" id="CHEBI:537519"/>
        <dbReference type="EC" id="1.1.1.3"/>
    </reaction>
    <physiologicalReaction direction="right-to-left" evidence="14">
        <dbReference type="Rhea" id="RHEA:15759"/>
    </physiologicalReaction>
</comment>
<evidence type="ECO:0000256" key="7">
    <source>
        <dbReference type="ARBA" id="ARBA00022605"/>
    </source>
</evidence>
<evidence type="ECO:0000256" key="12">
    <source>
        <dbReference type="ARBA" id="ARBA00044930"/>
    </source>
</evidence>
<evidence type="ECO:0000256" key="1">
    <source>
        <dbReference type="ARBA" id="ARBA00001920"/>
    </source>
</evidence>
<accession>A0AA43UB37</accession>
<dbReference type="FunFam" id="3.30.360.10:FF:000005">
    <property type="entry name" value="Homoserine dehydrogenase"/>
    <property type="match status" value="1"/>
</dbReference>
<dbReference type="Gene3D" id="3.40.50.720">
    <property type="entry name" value="NAD(P)-binding Rossmann-like Domain"/>
    <property type="match status" value="1"/>
</dbReference>
<comment type="cofactor">
    <cofactor evidence="1">
        <name>a metal cation</name>
        <dbReference type="ChEBI" id="CHEBI:25213"/>
    </cofactor>
</comment>
<dbReference type="SUPFAM" id="SSF55347">
    <property type="entry name" value="Glyceraldehyde-3-phosphate dehydrogenase-like, C-terminal domain"/>
    <property type="match status" value="1"/>
</dbReference>
<organism evidence="19 20">
    <name type="scientific">Phoenicibacter congonensis</name>
    <dbReference type="NCBI Taxonomy" id="1944646"/>
    <lineage>
        <taxon>Bacteria</taxon>
        <taxon>Bacillati</taxon>
        <taxon>Actinomycetota</taxon>
        <taxon>Coriobacteriia</taxon>
        <taxon>Eggerthellales</taxon>
        <taxon>Eggerthellaceae</taxon>
        <taxon>Phoenicibacter</taxon>
    </lineage>
</organism>
<keyword evidence="15" id="KW-0521">NADP</keyword>
<keyword evidence="20" id="KW-1185">Reference proteome</keyword>
<comment type="caution">
    <text evidence="19">The sequence shown here is derived from an EMBL/GenBank/DDBJ whole genome shotgun (WGS) entry which is preliminary data.</text>
</comment>
<gene>
    <name evidence="19" type="ORF">Q3982_02490</name>
</gene>
<dbReference type="InterPro" id="IPR019811">
    <property type="entry name" value="HDH_CS"/>
</dbReference>
<comment type="catalytic activity">
    <reaction evidence="13">
        <text>L-homoserine + NADP(+) = L-aspartate 4-semialdehyde + NADPH + H(+)</text>
        <dbReference type="Rhea" id="RHEA:15761"/>
        <dbReference type="ChEBI" id="CHEBI:15378"/>
        <dbReference type="ChEBI" id="CHEBI:57476"/>
        <dbReference type="ChEBI" id="CHEBI:57783"/>
        <dbReference type="ChEBI" id="CHEBI:58349"/>
        <dbReference type="ChEBI" id="CHEBI:537519"/>
        <dbReference type="EC" id="1.1.1.3"/>
    </reaction>
    <physiologicalReaction direction="right-to-left" evidence="13">
        <dbReference type="Rhea" id="RHEA:15763"/>
    </physiologicalReaction>
</comment>
<keyword evidence="8 15" id="KW-0791">Threonine biosynthesis</keyword>
<dbReference type="GO" id="GO:0009088">
    <property type="term" value="P:threonine biosynthetic process"/>
    <property type="evidence" value="ECO:0007669"/>
    <property type="project" value="UniProtKB-KW"/>
</dbReference>